<dbReference type="EMBL" id="HBIO01000592">
    <property type="protein sequence ID" value="CAE0455596.1"/>
    <property type="molecule type" value="Transcribed_RNA"/>
</dbReference>
<accession>A0A7S3PU39</accession>
<proteinExistence type="predicted"/>
<feature type="chain" id="PRO_5031443407" evidence="1">
    <location>
        <begin position="20"/>
        <end position="292"/>
    </location>
</feature>
<evidence type="ECO:0000256" key="1">
    <source>
        <dbReference type="SAM" id="SignalP"/>
    </source>
</evidence>
<keyword evidence="1" id="KW-0732">Signal</keyword>
<protein>
    <submittedName>
        <fullName evidence="2">Uncharacterized protein</fullName>
    </submittedName>
</protein>
<gene>
    <name evidence="2" type="ORF">CDEB00056_LOCUS437</name>
</gene>
<sequence>MKLLKSSLLLVALLETSHAFVNPSLASRSRNAPVTSLQASDRLEPGDAVLLIGPGFLQLNVAKAAKAAGLNPIIVAPQDKINSFVQYVNDDDLINDAIIGIPDPGEPYYGEIGGVVYCAEGAILPDSIVGTVLDWKDRDVFSKDGIKRAVGCIPISGKINKEKSMGWVPVFNNDRKEKEVWTKFTTAFKSHPVMKEGGGGTTIRFGSLLGGSVDGCDELQALGLDERVYKMSMENYRDLKERSFDRYRIGAQVLTGDVINVKPPNQEKMEKEAINKGEYLEAFRAAGGYPGK</sequence>
<reference evidence="2" key="1">
    <citation type="submission" date="2021-01" db="EMBL/GenBank/DDBJ databases">
        <authorList>
            <person name="Corre E."/>
            <person name="Pelletier E."/>
            <person name="Niang G."/>
            <person name="Scheremetjew M."/>
            <person name="Finn R."/>
            <person name="Kale V."/>
            <person name="Holt S."/>
            <person name="Cochrane G."/>
            <person name="Meng A."/>
            <person name="Brown T."/>
            <person name="Cohen L."/>
        </authorList>
    </citation>
    <scope>NUCLEOTIDE SEQUENCE</scope>
    <source>
        <strain evidence="2">MM31A-1</strain>
    </source>
</reference>
<feature type="signal peptide" evidence="1">
    <location>
        <begin position="1"/>
        <end position="19"/>
    </location>
</feature>
<name>A0A7S3PU39_9STRA</name>
<dbReference type="AlphaFoldDB" id="A0A7S3PU39"/>
<evidence type="ECO:0000313" key="2">
    <source>
        <dbReference type="EMBL" id="CAE0455596.1"/>
    </source>
</evidence>
<organism evidence="2">
    <name type="scientific">Chaetoceros debilis</name>
    <dbReference type="NCBI Taxonomy" id="122233"/>
    <lineage>
        <taxon>Eukaryota</taxon>
        <taxon>Sar</taxon>
        <taxon>Stramenopiles</taxon>
        <taxon>Ochrophyta</taxon>
        <taxon>Bacillariophyta</taxon>
        <taxon>Coscinodiscophyceae</taxon>
        <taxon>Chaetocerotophycidae</taxon>
        <taxon>Chaetocerotales</taxon>
        <taxon>Chaetocerotaceae</taxon>
        <taxon>Chaetoceros</taxon>
    </lineage>
</organism>